<reference evidence="7 8" key="1">
    <citation type="journal article" date="2017" name="Nature">
        <title>Atmospheric trace gases support primary production in Antarctic desert surface soil.</title>
        <authorList>
            <person name="Ji M."/>
            <person name="Greening C."/>
            <person name="Vanwonterghem I."/>
            <person name="Carere C.R."/>
            <person name="Bay S.K."/>
            <person name="Steen J.A."/>
            <person name="Montgomery K."/>
            <person name="Lines T."/>
            <person name="Beardall J."/>
            <person name="van Dorst J."/>
            <person name="Snape I."/>
            <person name="Stott M.B."/>
            <person name="Hugenholtz P."/>
            <person name="Ferrari B.C."/>
        </authorList>
    </citation>
    <scope>NUCLEOTIDE SEQUENCE [LARGE SCALE GENOMIC DNA]</scope>
    <source>
        <strain evidence="7">RRmetagenome_bin12</strain>
    </source>
</reference>
<sequence length="210" mass="21301">MLAADERPTVVVTDSVFSMDGDVAPVDDVARLCRSQGAFLVVDEAHAMLGPAPDLGGVAHVRVGTLSKALGSVGGFVTGPRPFVDLVRNRARPSIFSTAVPPSAAAAALAALDVACSDEGAQLKARLASLVARVRPGHPSPIIPVILGDEEAALAASDALLADGLLVPAIRPPTVAPGTSRLRVTLSAAHTDDQVDSLVEALSSLASRAP</sequence>
<keyword evidence="3" id="KW-0808">Transferase</keyword>
<accession>A0A2W5ZJG4</accession>
<evidence type="ECO:0000313" key="7">
    <source>
        <dbReference type="EMBL" id="PZR83165.1"/>
    </source>
</evidence>
<keyword evidence="4 5" id="KW-0663">Pyridoxal phosphate</keyword>
<name>A0A2W5ZJG4_9BACT</name>
<dbReference type="Gene3D" id="3.90.1150.10">
    <property type="entry name" value="Aspartate Aminotransferase, domain 1"/>
    <property type="match status" value="1"/>
</dbReference>
<dbReference type="SUPFAM" id="SSF53383">
    <property type="entry name" value="PLP-dependent transferases"/>
    <property type="match status" value="1"/>
</dbReference>
<comment type="caution">
    <text evidence="7">The sequence shown here is derived from an EMBL/GenBank/DDBJ whole genome shotgun (WGS) entry which is preliminary data.</text>
</comment>
<protein>
    <recommendedName>
        <fullName evidence="6">Aminotransferase class I/classII large domain-containing protein</fullName>
    </recommendedName>
</protein>
<dbReference type="Pfam" id="PF00155">
    <property type="entry name" value="Aminotran_1_2"/>
    <property type="match status" value="1"/>
</dbReference>
<dbReference type="InterPro" id="IPR050087">
    <property type="entry name" value="AON_synthase_class-II"/>
</dbReference>
<dbReference type="GO" id="GO:0030170">
    <property type="term" value="F:pyridoxal phosphate binding"/>
    <property type="evidence" value="ECO:0007669"/>
    <property type="project" value="InterPro"/>
</dbReference>
<dbReference type="Proteomes" id="UP000248724">
    <property type="component" value="Unassembled WGS sequence"/>
</dbReference>
<evidence type="ECO:0000313" key="8">
    <source>
        <dbReference type="Proteomes" id="UP000248724"/>
    </source>
</evidence>
<gene>
    <name evidence="7" type="ORF">DLM65_02520</name>
</gene>
<evidence type="ECO:0000259" key="6">
    <source>
        <dbReference type="Pfam" id="PF00155"/>
    </source>
</evidence>
<dbReference type="Gene3D" id="3.40.640.10">
    <property type="entry name" value="Type I PLP-dependent aspartate aminotransferase-like (Major domain)"/>
    <property type="match status" value="1"/>
</dbReference>
<dbReference type="InterPro" id="IPR015424">
    <property type="entry name" value="PyrdxlP-dep_Trfase"/>
</dbReference>
<dbReference type="GO" id="GO:0016740">
    <property type="term" value="F:transferase activity"/>
    <property type="evidence" value="ECO:0007669"/>
    <property type="project" value="UniProtKB-KW"/>
</dbReference>
<dbReference type="GO" id="GO:0009102">
    <property type="term" value="P:biotin biosynthetic process"/>
    <property type="evidence" value="ECO:0007669"/>
    <property type="project" value="TreeGrafter"/>
</dbReference>
<proteinExistence type="inferred from homology"/>
<feature type="domain" description="Aminotransferase class I/classII large" evidence="6">
    <location>
        <begin position="7"/>
        <end position="202"/>
    </location>
</feature>
<comment type="cofactor">
    <cofactor evidence="1 5">
        <name>pyridoxal 5'-phosphate</name>
        <dbReference type="ChEBI" id="CHEBI:597326"/>
    </cofactor>
</comment>
<dbReference type="InterPro" id="IPR001917">
    <property type="entry name" value="Aminotrans_II_pyridoxalP_BS"/>
</dbReference>
<dbReference type="InterPro" id="IPR015421">
    <property type="entry name" value="PyrdxlP-dep_Trfase_major"/>
</dbReference>
<evidence type="ECO:0000256" key="2">
    <source>
        <dbReference type="ARBA" id="ARBA00010008"/>
    </source>
</evidence>
<dbReference type="InterPro" id="IPR015422">
    <property type="entry name" value="PyrdxlP-dep_Trfase_small"/>
</dbReference>
<comment type="similarity">
    <text evidence="2">Belongs to the class-II pyridoxal-phosphate-dependent aminotransferase family. BioF subfamily.</text>
</comment>
<dbReference type="EMBL" id="QHBU01000043">
    <property type="protein sequence ID" value="PZR83165.1"/>
    <property type="molecule type" value="Genomic_DNA"/>
</dbReference>
<organism evidence="7 8">
    <name type="scientific">Candidatus Aeolococcus gillhamiae</name>
    <dbReference type="NCBI Taxonomy" id="3127015"/>
    <lineage>
        <taxon>Bacteria</taxon>
        <taxon>Bacillati</taxon>
        <taxon>Candidatus Dormiibacterota</taxon>
        <taxon>Candidatus Dormibacteria</taxon>
        <taxon>Candidatus Aeolococcales</taxon>
        <taxon>Candidatus Aeolococcaceae</taxon>
        <taxon>Candidatus Aeolococcus</taxon>
    </lineage>
</organism>
<dbReference type="PROSITE" id="PS00599">
    <property type="entry name" value="AA_TRANSFER_CLASS_2"/>
    <property type="match status" value="1"/>
</dbReference>
<evidence type="ECO:0000256" key="5">
    <source>
        <dbReference type="RuleBase" id="RU003693"/>
    </source>
</evidence>
<evidence type="ECO:0000256" key="1">
    <source>
        <dbReference type="ARBA" id="ARBA00001933"/>
    </source>
</evidence>
<dbReference type="PANTHER" id="PTHR13693">
    <property type="entry name" value="CLASS II AMINOTRANSFERASE/8-AMINO-7-OXONONANOATE SYNTHASE"/>
    <property type="match status" value="1"/>
</dbReference>
<evidence type="ECO:0000256" key="3">
    <source>
        <dbReference type="ARBA" id="ARBA00022679"/>
    </source>
</evidence>
<dbReference type="InterPro" id="IPR004839">
    <property type="entry name" value="Aminotransferase_I/II_large"/>
</dbReference>
<dbReference type="AlphaFoldDB" id="A0A2W5ZJG4"/>
<evidence type="ECO:0000256" key="4">
    <source>
        <dbReference type="ARBA" id="ARBA00022898"/>
    </source>
</evidence>
<dbReference type="PANTHER" id="PTHR13693:SF77">
    <property type="entry name" value="8-AMINO-7-OXONONANOATE SYNTHASE"/>
    <property type="match status" value="1"/>
</dbReference>